<dbReference type="InterPro" id="IPR027417">
    <property type="entry name" value="P-loop_NTPase"/>
</dbReference>
<protein>
    <recommendedName>
        <fullName evidence="9">TraD/TraG TraM recognition site domain-containing protein</fullName>
    </recommendedName>
</protein>
<dbReference type="PANTHER" id="PTHR37937">
    <property type="entry name" value="CONJUGATIVE TRANSFER: DNA TRANSPORT"/>
    <property type="match status" value="1"/>
</dbReference>
<sequence length="271" mass="30893">MTRYTIYPDNPGDESLWNEWKGVLTGNPEGVQSFVLNAITSLKSLSNQNVAKLTAKSDLNLEDIRHEKTVIYLITPAQHAEYYSFLISLFFRSVFNACMRKMPDRKTLPVYILYDEFGHSSIPNFVSTANTIRGYKVSLSIILQSISQLNARYGKDYADSIQGGFNTYLTYAGADPQTASFFENIIGKVRERQKKEFDDPTDQYREYNLLNASEVRTIASDETLIVSSNRQPVRLKTTPYFENWTFKRQSKKGACSLVGASQDEPLQKVRL</sequence>
<keyword evidence="3" id="KW-1003">Cell membrane</keyword>
<evidence type="ECO:0000313" key="7">
    <source>
        <dbReference type="EMBL" id="ODS23653.1"/>
    </source>
</evidence>
<organism evidence="7 8">
    <name type="scientific">Candidatus Endobugula sertula</name>
    <name type="common">Bugula neritina bacterial symbiont</name>
    <dbReference type="NCBI Taxonomy" id="62101"/>
    <lineage>
        <taxon>Bacteria</taxon>
        <taxon>Pseudomonadati</taxon>
        <taxon>Pseudomonadota</taxon>
        <taxon>Gammaproteobacteria</taxon>
        <taxon>Cellvibrionales</taxon>
        <taxon>Cellvibrionaceae</taxon>
        <taxon>Candidatus Endobugula</taxon>
    </lineage>
</organism>
<name>A0A1D2QQ45_9GAMM</name>
<reference evidence="7 8" key="1">
    <citation type="journal article" date="2016" name="Appl. Environ. Microbiol.">
        <title>Lack of Overt Genome Reduction in the Bryostatin-Producing Bryozoan Symbiont "Candidatus Endobugula sertula".</title>
        <authorList>
            <person name="Miller I.J."/>
            <person name="Vanee N."/>
            <person name="Fong S.S."/>
            <person name="Lim-Fong G.E."/>
            <person name="Kwan J.C."/>
        </authorList>
    </citation>
    <scope>NUCLEOTIDE SEQUENCE [LARGE SCALE GENOMIC DNA]</scope>
    <source>
        <strain evidence="7">AB1-4</strain>
    </source>
</reference>
<dbReference type="CDD" id="cd01127">
    <property type="entry name" value="TrwB_TraG_TraD_VirD4"/>
    <property type="match status" value="1"/>
</dbReference>
<gene>
    <name evidence="7" type="ORF">AB835_07560</name>
</gene>
<evidence type="ECO:0000256" key="4">
    <source>
        <dbReference type="ARBA" id="ARBA00022692"/>
    </source>
</evidence>
<comment type="subcellular location">
    <subcellularLocation>
        <location evidence="1">Cell membrane</location>
        <topology evidence="1">Multi-pass membrane protein</topology>
    </subcellularLocation>
</comment>
<evidence type="ECO:0008006" key="9">
    <source>
        <dbReference type="Google" id="ProtNLM"/>
    </source>
</evidence>
<evidence type="ECO:0000256" key="5">
    <source>
        <dbReference type="ARBA" id="ARBA00022989"/>
    </source>
</evidence>
<dbReference type="Pfam" id="PF02534">
    <property type="entry name" value="T4SS-DNA_transf"/>
    <property type="match status" value="1"/>
</dbReference>
<dbReference type="Proteomes" id="UP000242502">
    <property type="component" value="Unassembled WGS sequence"/>
</dbReference>
<keyword evidence="5" id="KW-1133">Transmembrane helix</keyword>
<comment type="caution">
    <text evidence="7">The sequence shown here is derived from an EMBL/GenBank/DDBJ whole genome shotgun (WGS) entry which is preliminary data.</text>
</comment>
<dbReference type="InterPro" id="IPR051539">
    <property type="entry name" value="T4SS-coupling_protein"/>
</dbReference>
<comment type="similarity">
    <text evidence="2">Belongs to the VirD4/TraG family.</text>
</comment>
<proteinExistence type="inferred from homology"/>
<dbReference type="EMBL" id="MDLC01000023">
    <property type="protein sequence ID" value="ODS23653.1"/>
    <property type="molecule type" value="Genomic_DNA"/>
</dbReference>
<evidence type="ECO:0000256" key="2">
    <source>
        <dbReference type="ARBA" id="ARBA00008806"/>
    </source>
</evidence>
<dbReference type="SUPFAM" id="SSF52540">
    <property type="entry name" value="P-loop containing nucleoside triphosphate hydrolases"/>
    <property type="match status" value="1"/>
</dbReference>
<keyword evidence="6" id="KW-0472">Membrane</keyword>
<dbReference type="InterPro" id="IPR003688">
    <property type="entry name" value="TraG/VirD4"/>
</dbReference>
<evidence type="ECO:0000256" key="3">
    <source>
        <dbReference type="ARBA" id="ARBA00022475"/>
    </source>
</evidence>
<keyword evidence="4" id="KW-0812">Transmembrane</keyword>
<dbReference type="AlphaFoldDB" id="A0A1D2QQ45"/>
<dbReference type="Gene3D" id="3.40.50.300">
    <property type="entry name" value="P-loop containing nucleotide triphosphate hydrolases"/>
    <property type="match status" value="1"/>
</dbReference>
<dbReference type="STRING" id="62101.AB835_07560"/>
<accession>A0A1D2QQ45</accession>
<evidence type="ECO:0000256" key="1">
    <source>
        <dbReference type="ARBA" id="ARBA00004651"/>
    </source>
</evidence>
<dbReference type="GO" id="GO:0005886">
    <property type="term" value="C:plasma membrane"/>
    <property type="evidence" value="ECO:0007669"/>
    <property type="project" value="UniProtKB-SubCell"/>
</dbReference>
<dbReference type="PANTHER" id="PTHR37937:SF1">
    <property type="entry name" value="CONJUGATIVE TRANSFER: DNA TRANSPORT"/>
    <property type="match status" value="1"/>
</dbReference>
<evidence type="ECO:0000313" key="8">
    <source>
        <dbReference type="Proteomes" id="UP000242502"/>
    </source>
</evidence>
<evidence type="ECO:0000256" key="6">
    <source>
        <dbReference type="ARBA" id="ARBA00023136"/>
    </source>
</evidence>